<dbReference type="InterPro" id="IPR011201">
    <property type="entry name" value="Zinc-ribbon_6_bact"/>
</dbReference>
<evidence type="ECO:0000313" key="3">
    <source>
        <dbReference type="Proteomes" id="UP001180453"/>
    </source>
</evidence>
<comment type="caution">
    <text evidence="2">The sequence shown here is derived from an EMBL/GenBank/DDBJ whole genome shotgun (WGS) entry which is preliminary data.</text>
</comment>
<name>A0ABU1YKH4_ROSSA</name>
<proteinExistence type="predicted"/>
<dbReference type="InterPro" id="IPR031321">
    <property type="entry name" value="UCP012641"/>
</dbReference>
<dbReference type="PIRSF" id="PIRSF012641">
    <property type="entry name" value="UCP012641"/>
    <property type="match status" value="1"/>
</dbReference>
<dbReference type="Pfam" id="PF15887">
    <property type="entry name" value="Peptidase_Mx"/>
    <property type="match status" value="1"/>
</dbReference>
<gene>
    <name evidence="2" type="ORF">J2X20_001993</name>
</gene>
<evidence type="ECO:0000313" key="2">
    <source>
        <dbReference type="EMBL" id="MDR7269364.1"/>
    </source>
</evidence>
<reference evidence="2 3" key="1">
    <citation type="submission" date="2023-07" db="EMBL/GenBank/DDBJ databases">
        <title>Sorghum-associated microbial communities from plants grown in Nebraska, USA.</title>
        <authorList>
            <person name="Schachtman D."/>
        </authorList>
    </citation>
    <scope>NUCLEOTIDE SEQUENCE [LARGE SCALE GENOMIC DNA]</scope>
    <source>
        <strain evidence="2 3">BE314</strain>
    </source>
</reference>
<protein>
    <recommendedName>
        <fullName evidence="1">Zinc-ribbon domain-containing protein</fullName>
    </recommendedName>
</protein>
<accession>A0ABU1YKH4</accession>
<keyword evidence="3" id="KW-1185">Reference proteome</keyword>
<dbReference type="RefSeq" id="WP_310263990.1">
    <property type="nucleotide sequence ID" value="NZ_JAVDXU010000001.1"/>
</dbReference>
<feature type="domain" description="Zinc-ribbon" evidence="1">
    <location>
        <begin position="12"/>
        <end position="103"/>
    </location>
</feature>
<dbReference type="EMBL" id="JAVDXU010000001">
    <property type="protein sequence ID" value="MDR7269364.1"/>
    <property type="molecule type" value="Genomic_DNA"/>
</dbReference>
<dbReference type="Pfam" id="PF10005">
    <property type="entry name" value="Zn_ribbon_DZR_6"/>
    <property type="match status" value="1"/>
</dbReference>
<dbReference type="Proteomes" id="UP001180453">
    <property type="component" value="Unassembled WGS sequence"/>
</dbReference>
<sequence length="386" mass="43248">MAAWPRTSMKTFCCERCEARVFFENIACDACDAQLGFIPAELTMGSFEADGNGVLTRVPNMQEGLRRCANHEAPVYCNWVLGADEDEDLCPSCRTTRVHPVLAKADNRKYWFRIEAAKRQLSYSLASWKLPFPAKAQDPKHGVAFDFLEQTDPARKVLTGHDDGVITLNIAEADDARREQVRAQMREPYRTLLGHLRHEVGHYYWDRLIHGTAWEDRFRELFGDERADYARALKQHYSCPTSGWSARFVSAYASSHPWEDWAECWAHYMHLQDGLETAASWGLRLDSAVPGRGPVLARPIASDEAEVQVRVVKTWLPISQFINAMSRSLGGRDSYPFVMPDAVLDKLAFIHQVIDAGVRGEVPMNFGSPVAAAGVAATPPVESCAS</sequence>
<dbReference type="Gene3D" id="3.40.390.70">
    <property type="match status" value="1"/>
</dbReference>
<organism evidence="2 3">
    <name type="scientific">Roseateles saccharophilus</name>
    <name type="common">Pseudomonas saccharophila</name>
    <dbReference type="NCBI Taxonomy" id="304"/>
    <lineage>
        <taxon>Bacteria</taxon>
        <taxon>Pseudomonadati</taxon>
        <taxon>Pseudomonadota</taxon>
        <taxon>Betaproteobacteria</taxon>
        <taxon>Burkholderiales</taxon>
        <taxon>Sphaerotilaceae</taxon>
        <taxon>Roseateles</taxon>
    </lineage>
</organism>
<evidence type="ECO:0000259" key="1">
    <source>
        <dbReference type="Pfam" id="PF10005"/>
    </source>
</evidence>